<gene>
    <name evidence="1" type="ORF">BJ994_002559</name>
</gene>
<evidence type="ECO:0000313" key="1">
    <source>
        <dbReference type="EMBL" id="NJC23483.1"/>
    </source>
</evidence>
<name>A0A846RJR9_9MICC</name>
<organism evidence="1 2">
    <name type="scientific">Arthrobacter pigmenti</name>
    <dbReference type="NCBI Taxonomy" id="271432"/>
    <lineage>
        <taxon>Bacteria</taxon>
        <taxon>Bacillati</taxon>
        <taxon>Actinomycetota</taxon>
        <taxon>Actinomycetes</taxon>
        <taxon>Micrococcales</taxon>
        <taxon>Micrococcaceae</taxon>
        <taxon>Arthrobacter</taxon>
    </lineage>
</organism>
<comment type="caution">
    <text evidence="1">The sequence shown here is derived from an EMBL/GenBank/DDBJ whole genome shotgun (WGS) entry which is preliminary data.</text>
</comment>
<dbReference type="EMBL" id="JAATJL010000001">
    <property type="protein sequence ID" value="NJC23483.1"/>
    <property type="molecule type" value="Genomic_DNA"/>
</dbReference>
<dbReference type="AlphaFoldDB" id="A0A846RJR9"/>
<reference evidence="1 2" key="1">
    <citation type="submission" date="2020-03" db="EMBL/GenBank/DDBJ databases">
        <title>Sequencing the genomes of 1000 actinobacteria strains.</title>
        <authorList>
            <person name="Klenk H.-P."/>
        </authorList>
    </citation>
    <scope>NUCLEOTIDE SEQUENCE [LARGE SCALE GENOMIC DNA]</scope>
    <source>
        <strain evidence="1 2">DSM 16403</strain>
    </source>
</reference>
<accession>A0A846RJR9</accession>
<dbReference type="Proteomes" id="UP000547458">
    <property type="component" value="Unassembled WGS sequence"/>
</dbReference>
<keyword evidence="2" id="KW-1185">Reference proteome</keyword>
<protein>
    <submittedName>
        <fullName evidence="1">Uncharacterized protein</fullName>
    </submittedName>
</protein>
<dbReference type="RefSeq" id="WP_167994666.1">
    <property type="nucleotide sequence ID" value="NZ_JAATJL010000001.1"/>
</dbReference>
<proteinExistence type="predicted"/>
<sequence>MKLTAAGSSPMDEAGIEAIKESRTATFDLTDGELTRADVGLTADDIAPMIAMDESEPIAVTIKGANGEATIETPTLKLFTASGWDTIDYLTLFRVFEDDEALVAEVGESVEKYGVDPSKVESWTSNVGANPEDAHGTNFPIGSKLGPGVQMELHWDEGEPRKVLVYTITPAG</sequence>
<evidence type="ECO:0000313" key="2">
    <source>
        <dbReference type="Proteomes" id="UP000547458"/>
    </source>
</evidence>